<proteinExistence type="predicted"/>
<accession>A0A7X9X7T8</accession>
<dbReference type="AlphaFoldDB" id="A0A7X9X7T8"/>
<keyword evidence="3" id="KW-1185">Reference proteome</keyword>
<feature type="domain" description="Endoribonuclease L-PSP/chorismate mutase-like" evidence="1">
    <location>
        <begin position="7"/>
        <end position="136"/>
    </location>
</feature>
<name>A0A7X9X7T8_9BURK</name>
<dbReference type="PANTHER" id="PTHR43760">
    <property type="entry name" value="ENDORIBONUCLEASE-RELATED"/>
    <property type="match status" value="1"/>
</dbReference>
<evidence type="ECO:0000313" key="3">
    <source>
        <dbReference type="Proteomes" id="UP000583127"/>
    </source>
</evidence>
<dbReference type="InterPro" id="IPR035959">
    <property type="entry name" value="RutC-like_sf"/>
</dbReference>
<reference evidence="2 3" key="1">
    <citation type="submission" date="2020-04" db="EMBL/GenBank/DDBJ databases">
        <title>Paraburkholderia sp. G-4-1-8 isolated from soil.</title>
        <authorList>
            <person name="Dahal R.H."/>
        </authorList>
    </citation>
    <scope>NUCLEOTIDE SEQUENCE [LARGE SCALE GENOMIC DNA]</scope>
    <source>
        <strain evidence="2 3">G-4-1-8</strain>
    </source>
</reference>
<dbReference type="SUPFAM" id="SSF55298">
    <property type="entry name" value="YjgF-like"/>
    <property type="match status" value="1"/>
</dbReference>
<dbReference type="CDD" id="cd02199">
    <property type="entry name" value="YjgF_YER057c_UK114_like_1"/>
    <property type="match status" value="1"/>
</dbReference>
<gene>
    <name evidence="2" type="ORF">HHL14_19735</name>
</gene>
<dbReference type="Gene3D" id="3.30.1330.40">
    <property type="entry name" value="RutC-like"/>
    <property type="match status" value="1"/>
</dbReference>
<evidence type="ECO:0000259" key="1">
    <source>
        <dbReference type="Pfam" id="PF14588"/>
    </source>
</evidence>
<dbReference type="Proteomes" id="UP000583127">
    <property type="component" value="Unassembled WGS sequence"/>
</dbReference>
<dbReference type="PANTHER" id="PTHR43760:SF1">
    <property type="entry name" value="ENDORIBONUCLEASE L-PSP_CHORISMATE MUTASE-LIKE DOMAIN-CONTAINING PROTEIN"/>
    <property type="match status" value="1"/>
</dbReference>
<organism evidence="2 3">
    <name type="scientific">Paraburkholderia antibiotica</name>
    <dbReference type="NCBI Taxonomy" id="2728839"/>
    <lineage>
        <taxon>Bacteria</taxon>
        <taxon>Pseudomonadati</taxon>
        <taxon>Pseudomonadota</taxon>
        <taxon>Betaproteobacteria</taxon>
        <taxon>Burkholderiales</taxon>
        <taxon>Burkholderiaceae</taxon>
        <taxon>Paraburkholderia</taxon>
    </lineage>
</organism>
<dbReference type="RefSeq" id="WP_169499304.1">
    <property type="nucleotide sequence ID" value="NZ_JABBFZ010000012.1"/>
</dbReference>
<dbReference type="EMBL" id="JABBFZ010000012">
    <property type="protein sequence ID" value="NML33056.1"/>
    <property type="molecule type" value="Genomic_DNA"/>
</dbReference>
<sequence>MPTTISSRLFALNPKLPVASKPVANYLSYTQAGNLLFISGQIPLKDGQPAFKGTVGDTLSAEEGAQAAELAALGVLAQLIDATDDEFERVKQVVRVGVFIASIDGFDRQSAVANGASDLIVNVLGNRGRHTRTAIGVASLPSGVAVEVEAIVQLRD</sequence>
<dbReference type="Pfam" id="PF14588">
    <property type="entry name" value="YjgF_endoribonc"/>
    <property type="match status" value="1"/>
</dbReference>
<comment type="caution">
    <text evidence="2">The sequence shown here is derived from an EMBL/GenBank/DDBJ whole genome shotgun (WGS) entry which is preliminary data.</text>
</comment>
<dbReference type="InterPro" id="IPR013813">
    <property type="entry name" value="Endoribo_LPSP/chorism_mut-like"/>
</dbReference>
<evidence type="ECO:0000313" key="2">
    <source>
        <dbReference type="EMBL" id="NML33056.1"/>
    </source>
</evidence>
<protein>
    <submittedName>
        <fullName evidence="2">RidA family protein</fullName>
    </submittedName>
</protein>